<dbReference type="SMART" id="SM00347">
    <property type="entry name" value="HTH_MARR"/>
    <property type="match status" value="1"/>
</dbReference>
<evidence type="ECO:0000313" key="2">
    <source>
        <dbReference type="EMBL" id="GGK89812.1"/>
    </source>
</evidence>
<proteinExistence type="predicted"/>
<dbReference type="Pfam" id="PF12802">
    <property type="entry name" value="MarR_2"/>
    <property type="match status" value="1"/>
</dbReference>
<dbReference type="AlphaFoldDB" id="A0A917R4C9"/>
<dbReference type="InterPro" id="IPR036388">
    <property type="entry name" value="WH-like_DNA-bd_sf"/>
</dbReference>
<dbReference type="PROSITE" id="PS50995">
    <property type="entry name" value="HTH_MARR_2"/>
    <property type="match status" value="1"/>
</dbReference>
<dbReference type="InterPro" id="IPR000835">
    <property type="entry name" value="HTH_MarR-typ"/>
</dbReference>
<keyword evidence="3" id="KW-1185">Reference proteome</keyword>
<feature type="domain" description="HTH marR-type" evidence="1">
    <location>
        <begin position="11"/>
        <end position="146"/>
    </location>
</feature>
<accession>A0A917R4C9</accession>
<dbReference type="SUPFAM" id="SSF46785">
    <property type="entry name" value="Winged helix' DNA-binding domain"/>
    <property type="match status" value="1"/>
</dbReference>
<dbReference type="GO" id="GO:0003700">
    <property type="term" value="F:DNA-binding transcription factor activity"/>
    <property type="evidence" value="ECO:0007669"/>
    <property type="project" value="InterPro"/>
</dbReference>
<dbReference type="Proteomes" id="UP000645217">
    <property type="component" value="Unassembled WGS sequence"/>
</dbReference>
<comment type="caution">
    <text evidence="2">The sequence shown here is derived from an EMBL/GenBank/DDBJ whole genome shotgun (WGS) entry which is preliminary data.</text>
</comment>
<reference evidence="2" key="1">
    <citation type="journal article" date="2014" name="Int. J. Syst. Evol. Microbiol.">
        <title>Complete genome sequence of Corynebacterium casei LMG S-19264T (=DSM 44701T), isolated from a smear-ripened cheese.</title>
        <authorList>
            <consortium name="US DOE Joint Genome Institute (JGI-PGF)"/>
            <person name="Walter F."/>
            <person name="Albersmeier A."/>
            <person name="Kalinowski J."/>
            <person name="Ruckert C."/>
        </authorList>
    </citation>
    <scope>NUCLEOTIDE SEQUENCE</scope>
    <source>
        <strain evidence="2">JCM 13064</strain>
    </source>
</reference>
<gene>
    <name evidence="2" type="ORF">GCM10007964_35610</name>
</gene>
<sequence length="178" mass="19678">MTGDGGLDEREQRLWRAFGDMRQRLDAAIERRLNSADLSGADFQLLLPLMEAPGRGLRARELRLKVDWDRSRLSHQIRRMEQRGLLAREDCPGDARGTVIRLTADGLAAVRAAAPGYVDTVRRLFVDLLTPDEVEMMLAVSHRVLARLAEEELGPGRSVYVGTVDHSPPPAAEASPSA</sequence>
<dbReference type="GO" id="GO:0006950">
    <property type="term" value="P:response to stress"/>
    <property type="evidence" value="ECO:0007669"/>
    <property type="project" value="TreeGrafter"/>
</dbReference>
<evidence type="ECO:0000313" key="3">
    <source>
        <dbReference type="Proteomes" id="UP000645217"/>
    </source>
</evidence>
<dbReference type="InterPro" id="IPR039422">
    <property type="entry name" value="MarR/SlyA-like"/>
</dbReference>
<dbReference type="EMBL" id="BMNT01000018">
    <property type="protein sequence ID" value="GGK89812.1"/>
    <property type="molecule type" value="Genomic_DNA"/>
</dbReference>
<organism evidence="2 3">
    <name type="scientific">Sphaerisporangium melleum</name>
    <dbReference type="NCBI Taxonomy" id="321316"/>
    <lineage>
        <taxon>Bacteria</taxon>
        <taxon>Bacillati</taxon>
        <taxon>Actinomycetota</taxon>
        <taxon>Actinomycetes</taxon>
        <taxon>Streptosporangiales</taxon>
        <taxon>Streptosporangiaceae</taxon>
        <taxon>Sphaerisporangium</taxon>
    </lineage>
</organism>
<evidence type="ECO:0000259" key="1">
    <source>
        <dbReference type="PROSITE" id="PS50995"/>
    </source>
</evidence>
<dbReference type="PANTHER" id="PTHR33164">
    <property type="entry name" value="TRANSCRIPTIONAL REGULATOR, MARR FAMILY"/>
    <property type="match status" value="1"/>
</dbReference>
<dbReference type="PRINTS" id="PR00598">
    <property type="entry name" value="HTHMARR"/>
</dbReference>
<dbReference type="RefSeq" id="WP_203968639.1">
    <property type="nucleotide sequence ID" value="NZ_BMNT01000018.1"/>
</dbReference>
<reference evidence="2" key="2">
    <citation type="submission" date="2020-09" db="EMBL/GenBank/DDBJ databases">
        <authorList>
            <person name="Sun Q."/>
            <person name="Ohkuma M."/>
        </authorList>
    </citation>
    <scope>NUCLEOTIDE SEQUENCE</scope>
    <source>
        <strain evidence="2">JCM 13064</strain>
    </source>
</reference>
<dbReference type="Gene3D" id="1.10.10.10">
    <property type="entry name" value="Winged helix-like DNA-binding domain superfamily/Winged helix DNA-binding domain"/>
    <property type="match status" value="1"/>
</dbReference>
<protein>
    <submittedName>
        <fullName evidence="2">MarR family transcriptional regulator</fullName>
    </submittedName>
</protein>
<name>A0A917R4C9_9ACTN</name>
<dbReference type="InterPro" id="IPR036390">
    <property type="entry name" value="WH_DNA-bd_sf"/>
</dbReference>
<dbReference type="PANTHER" id="PTHR33164:SF99">
    <property type="entry name" value="MARR FAMILY REGULATORY PROTEIN"/>
    <property type="match status" value="1"/>
</dbReference>